<name>A0A840QDA6_9PSEU</name>
<evidence type="ECO:0000313" key="3">
    <source>
        <dbReference type="Proteomes" id="UP000584374"/>
    </source>
</evidence>
<evidence type="ECO:0000313" key="2">
    <source>
        <dbReference type="EMBL" id="MBB5157977.1"/>
    </source>
</evidence>
<reference evidence="2 3" key="1">
    <citation type="submission" date="2020-08" db="EMBL/GenBank/DDBJ databases">
        <title>Sequencing the genomes of 1000 actinobacteria strains.</title>
        <authorList>
            <person name="Klenk H.-P."/>
        </authorList>
    </citation>
    <scope>NUCLEOTIDE SEQUENCE [LARGE SCALE GENOMIC DNA]</scope>
    <source>
        <strain evidence="2 3">DSM 45584</strain>
    </source>
</reference>
<sequence>MTTTAVVLASAVWRALGTVVDPELDEPITELGFVAGCEVVGSEVRVELRLPTYFCAPNFAYLMVADAHDVVAAIAGAKRVSVRLLDHFAAEEINAGVAAGDGFDAAFPGLAGGELDELRRTFLHKAHLAGQERLASRLLASGRSTHEELVLLRLGDLDASSELDELRRRRAQLGLPADDEAPLLVDEDGAPIAAEALPVRLRFARTTRVSIEVNAGWCRGLLATRYGGGQSADSLRPVETRH</sequence>
<dbReference type="RefSeq" id="WP_312864481.1">
    <property type="nucleotide sequence ID" value="NZ_JACHIW010000002.1"/>
</dbReference>
<dbReference type="EMBL" id="JACHIW010000002">
    <property type="protein sequence ID" value="MBB5157977.1"/>
    <property type="molecule type" value="Genomic_DNA"/>
</dbReference>
<dbReference type="Pfam" id="PF01883">
    <property type="entry name" value="FeS_assembly_P"/>
    <property type="match status" value="1"/>
</dbReference>
<dbReference type="Gene3D" id="3.30.300.130">
    <property type="entry name" value="Fe-S cluster assembly (FSCA)"/>
    <property type="match status" value="1"/>
</dbReference>
<proteinExistence type="predicted"/>
<gene>
    <name evidence="2" type="ORF">BJ970_005576</name>
</gene>
<evidence type="ECO:0000259" key="1">
    <source>
        <dbReference type="Pfam" id="PF01883"/>
    </source>
</evidence>
<accession>A0A840QDA6</accession>
<dbReference type="InterPro" id="IPR034904">
    <property type="entry name" value="FSCA_dom_sf"/>
</dbReference>
<dbReference type="InterPro" id="IPR002744">
    <property type="entry name" value="MIP18-like"/>
</dbReference>
<organism evidence="2 3">
    <name type="scientific">Saccharopolyspora phatthalungensis</name>
    <dbReference type="NCBI Taxonomy" id="664693"/>
    <lineage>
        <taxon>Bacteria</taxon>
        <taxon>Bacillati</taxon>
        <taxon>Actinomycetota</taxon>
        <taxon>Actinomycetes</taxon>
        <taxon>Pseudonocardiales</taxon>
        <taxon>Pseudonocardiaceae</taxon>
        <taxon>Saccharopolyspora</taxon>
    </lineage>
</organism>
<feature type="domain" description="MIP18 family-like" evidence="1">
    <location>
        <begin position="11"/>
        <end position="82"/>
    </location>
</feature>
<dbReference type="AlphaFoldDB" id="A0A840QDA6"/>
<keyword evidence="3" id="KW-1185">Reference proteome</keyword>
<protein>
    <submittedName>
        <fullName evidence="2">Metal-sulfur cluster biosynthetic enzyme</fullName>
    </submittedName>
</protein>
<dbReference type="Proteomes" id="UP000584374">
    <property type="component" value="Unassembled WGS sequence"/>
</dbReference>
<dbReference type="SUPFAM" id="SSF117916">
    <property type="entry name" value="Fe-S cluster assembly (FSCA) domain-like"/>
    <property type="match status" value="1"/>
</dbReference>
<comment type="caution">
    <text evidence="2">The sequence shown here is derived from an EMBL/GenBank/DDBJ whole genome shotgun (WGS) entry which is preliminary data.</text>
</comment>